<reference evidence="1" key="1">
    <citation type="submission" date="2025-08" db="UniProtKB">
        <authorList>
            <consortium name="Ensembl"/>
        </authorList>
    </citation>
    <scope>IDENTIFICATION</scope>
</reference>
<dbReference type="STRING" id="94237.ENSMMOP00000027261"/>
<proteinExistence type="predicted"/>
<protein>
    <submittedName>
        <fullName evidence="1">Uncharacterized protein</fullName>
    </submittedName>
</protein>
<accession>A0A3Q3XQ40</accession>
<evidence type="ECO:0000313" key="2">
    <source>
        <dbReference type="Proteomes" id="UP000261620"/>
    </source>
</evidence>
<dbReference type="PANTHER" id="PTHR21397">
    <property type="entry name" value="CHROMATIN COMPLEXES SUBUNIT BAP18-RELATED"/>
    <property type="match status" value="1"/>
</dbReference>
<sequence>MTSASTKVGEIFSAAGAAFTKLGELTMQLHPVADSSPAKGTVKRKLYEDGVLPAHFEGSKKIIKKVTSTVVLATQGTPAVISVPTAQVGMATGLQSPSSSQTSLKKQKIGDVTLSALNDSDVNSDLMDIDGLGQGSNPKNLNNFDQENLNFDSSLIMNASDLPLLSR</sequence>
<dbReference type="GO" id="GO:0071339">
    <property type="term" value="C:MLL1 complex"/>
    <property type="evidence" value="ECO:0007669"/>
    <property type="project" value="TreeGrafter"/>
</dbReference>
<name>A0A3Q3XQ40_MOLML</name>
<dbReference type="OMA" id="STRNTGH"/>
<dbReference type="AlphaFoldDB" id="A0A3Q3XQ40"/>
<dbReference type="Proteomes" id="UP000261620">
    <property type="component" value="Unplaced"/>
</dbReference>
<evidence type="ECO:0000313" key="1">
    <source>
        <dbReference type="Ensembl" id="ENSMMOP00000027261.1"/>
    </source>
</evidence>
<dbReference type="GO" id="GO:0016589">
    <property type="term" value="C:NURF complex"/>
    <property type="evidence" value="ECO:0007669"/>
    <property type="project" value="TreeGrafter"/>
</dbReference>
<dbReference type="Ensembl" id="ENSMMOT00000027724.1">
    <property type="protein sequence ID" value="ENSMMOP00000027261.1"/>
    <property type="gene ID" value="ENSMMOG00000020614.1"/>
</dbReference>
<reference evidence="1" key="2">
    <citation type="submission" date="2025-09" db="UniProtKB">
        <authorList>
            <consortium name="Ensembl"/>
        </authorList>
    </citation>
    <scope>IDENTIFICATION</scope>
</reference>
<organism evidence="1 2">
    <name type="scientific">Mola mola</name>
    <name type="common">Ocean sunfish</name>
    <name type="synonym">Tetraodon mola</name>
    <dbReference type="NCBI Taxonomy" id="94237"/>
    <lineage>
        <taxon>Eukaryota</taxon>
        <taxon>Metazoa</taxon>
        <taxon>Chordata</taxon>
        <taxon>Craniata</taxon>
        <taxon>Vertebrata</taxon>
        <taxon>Euteleostomi</taxon>
        <taxon>Actinopterygii</taxon>
        <taxon>Neopterygii</taxon>
        <taxon>Teleostei</taxon>
        <taxon>Neoteleostei</taxon>
        <taxon>Acanthomorphata</taxon>
        <taxon>Eupercaria</taxon>
        <taxon>Tetraodontiformes</taxon>
        <taxon>Molidae</taxon>
        <taxon>Mola</taxon>
    </lineage>
</organism>
<keyword evidence="2" id="KW-1185">Reference proteome</keyword>
<dbReference type="PANTHER" id="PTHR21397:SF2">
    <property type="entry name" value="CHROMATIN COMPLEXES SUBUNIT BAP18"/>
    <property type="match status" value="1"/>
</dbReference>